<dbReference type="RefSeq" id="WP_064832570.1">
    <property type="nucleotide sequence ID" value="NZ_CP013568.1"/>
</dbReference>
<dbReference type="InterPro" id="IPR046787">
    <property type="entry name" value="DnaT_2"/>
</dbReference>
<name>A0ABM6C8X9_9HYPH</name>
<dbReference type="EMBL" id="CP013568">
    <property type="protein sequence ID" value="ANL84671.1"/>
    <property type="molecule type" value="Genomic_DNA"/>
</dbReference>
<dbReference type="Pfam" id="PF20557">
    <property type="entry name" value="DnaT_2"/>
    <property type="match status" value="1"/>
</dbReference>
<protein>
    <recommendedName>
        <fullName evidence="1">Putative DnaT-like domain-containing protein</fullName>
    </recommendedName>
</protein>
<organism evidence="2 3">
    <name type="scientific">Rhizobium phaseoli</name>
    <dbReference type="NCBI Taxonomy" id="396"/>
    <lineage>
        <taxon>Bacteria</taxon>
        <taxon>Pseudomonadati</taxon>
        <taxon>Pseudomonadota</taxon>
        <taxon>Alphaproteobacteria</taxon>
        <taxon>Hyphomicrobiales</taxon>
        <taxon>Rhizobiaceae</taxon>
        <taxon>Rhizobium/Agrobacterium group</taxon>
        <taxon>Rhizobium</taxon>
    </lineage>
</organism>
<keyword evidence="3" id="KW-1185">Reference proteome</keyword>
<evidence type="ECO:0000313" key="2">
    <source>
        <dbReference type="EMBL" id="ANL84671.1"/>
    </source>
</evidence>
<evidence type="ECO:0000259" key="1">
    <source>
        <dbReference type="Pfam" id="PF20557"/>
    </source>
</evidence>
<sequence>MALDATVGGANADSYATLAEFKAYAESVGFVYTSVYTDGVIEIAMRKATQYLDRAYRGKWKGFRSDRDQALAWPRTSSQDLPVNFLTPSFTTGVIDEDGYEIPSNTIPKQVKEAEYEATILDLGGTDLLPTYARGNAIARKRVKAGPVETETEYMASASARDRFLTIEGLLYGLTSSQPGATSGSGTLIRA</sequence>
<gene>
    <name evidence="2" type="ORF">AMC81_CH01890</name>
</gene>
<dbReference type="Proteomes" id="UP000078551">
    <property type="component" value="Chromosome"/>
</dbReference>
<accession>A0ABM6C8X9</accession>
<reference evidence="2 3" key="1">
    <citation type="submission" date="2015-11" db="EMBL/GenBank/DDBJ databases">
        <title>The limits of bacterial species coexistence and the symbiotic plasmid transference in sympatric Rhizobium populations.</title>
        <authorList>
            <person name="Perez-Carrascal O.M."/>
            <person name="VanInsberghe D."/>
            <person name="Juarez S."/>
            <person name="Polz M.F."/>
            <person name="Vinuesa P."/>
            <person name="Gonzalez V."/>
        </authorList>
    </citation>
    <scope>NUCLEOTIDE SEQUENCE [LARGE SCALE GENOMIC DNA]</scope>
    <source>
        <strain evidence="2 3">N771</strain>
    </source>
</reference>
<feature type="domain" description="Putative DnaT-like" evidence="1">
    <location>
        <begin position="6"/>
        <end position="180"/>
    </location>
</feature>
<evidence type="ECO:0000313" key="3">
    <source>
        <dbReference type="Proteomes" id="UP000078551"/>
    </source>
</evidence>
<proteinExistence type="predicted"/>